<proteinExistence type="predicted"/>
<gene>
    <name evidence="2" type="ORF">RBU60_12600</name>
</gene>
<accession>A0ABU1A3X3</accession>
<dbReference type="Gene3D" id="3.40.50.300">
    <property type="entry name" value="P-loop containing nucleotide triphosphate hydrolases"/>
    <property type="match status" value="1"/>
</dbReference>
<dbReference type="RefSeq" id="WP_308865407.1">
    <property type="nucleotide sequence ID" value="NZ_JAVHUL010000042.1"/>
</dbReference>
<organism evidence="2 3">
    <name type="scientific">Mesonia profundi</name>
    <dbReference type="NCBI Taxonomy" id="3070998"/>
    <lineage>
        <taxon>Bacteria</taxon>
        <taxon>Pseudomonadati</taxon>
        <taxon>Bacteroidota</taxon>
        <taxon>Flavobacteriia</taxon>
        <taxon>Flavobacteriales</taxon>
        <taxon>Flavobacteriaceae</taxon>
        <taxon>Mesonia</taxon>
    </lineage>
</organism>
<feature type="domain" description="NrS-1 polymerase-like helicase" evidence="1">
    <location>
        <begin position="125"/>
        <end position="228"/>
    </location>
</feature>
<comment type="caution">
    <text evidence="2">The sequence shown here is derived from an EMBL/GenBank/DDBJ whole genome shotgun (WGS) entry which is preliminary data.</text>
</comment>
<dbReference type="EMBL" id="JAVHUL010000042">
    <property type="protein sequence ID" value="MDQ7918412.1"/>
    <property type="molecule type" value="Genomic_DNA"/>
</dbReference>
<protein>
    <submittedName>
        <fullName evidence="2">DUF5906 domain-containing protein</fullName>
    </submittedName>
</protein>
<evidence type="ECO:0000313" key="2">
    <source>
        <dbReference type="EMBL" id="MDQ7918412.1"/>
    </source>
</evidence>
<dbReference type="InterPro" id="IPR027417">
    <property type="entry name" value="P-loop_NTPase"/>
</dbReference>
<dbReference type="Proteomes" id="UP001230915">
    <property type="component" value="Unassembled WGS sequence"/>
</dbReference>
<sequence>MKNRYLRIQTDYYKIVHRPNIDGSTTPTLSKWQQKTILEDHGKNFLKDIPKYDGFVLMPSHTNYQSEVKDFYNLYHKIEGEIKEGDFEHTKLFLRQIFKDHYPLILDYLSLLWCKPTQILPILCLVSKERHTGKTTFLNWLKDIFERNMSIIKPEDLTGRFNGDWVDKLIIAIDEAKFAKPSDSATIKNLSTAKYSNKEAKGKDRYQVPFIGKFVITSNHDSDFVLIDPEEIRYWVFELEKPQNKIENLDEKLKAELPAFKHFIQNREIQTKRKSRMWFSKAEIHTEALDRVVKGSNISINKEIAIILLEKMEEVEKEELKLNLKKIQFLLAEGGLKKTLNQIKQVIEIKWNLTKSENSTSFKYYTKEFDYQSKKYFIEEHNDKGRVYTFQKEFLKSL</sequence>
<reference evidence="2 3" key="1">
    <citation type="submission" date="2023-08" db="EMBL/GenBank/DDBJ databases">
        <title>Mesonia sp. MT50, isolated from deep-sea sediment of the Mariana Trench.</title>
        <authorList>
            <person name="Fu H."/>
        </authorList>
    </citation>
    <scope>NUCLEOTIDE SEQUENCE [LARGE SCALE GENOMIC DNA]</scope>
    <source>
        <strain evidence="2 3">MT50</strain>
    </source>
</reference>
<evidence type="ECO:0000313" key="3">
    <source>
        <dbReference type="Proteomes" id="UP001230915"/>
    </source>
</evidence>
<dbReference type="InterPro" id="IPR045455">
    <property type="entry name" value="NrS-1_pol-like_helicase"/>
</dbReference>
<evidence type="ECO:0000259" key="1">
    <source>
        <dbReference type="Pfam" id="PF19263"/>
    </source>
</evidence>
<dbReference type="Pfam" id="PF19263">
    <property type="entry name" value="DUF5906"/>
    <property type="match status" value="1"/>
</dbReference>
<name>A0ABU1A3X3_9FLAO</name>
<dbReference type="SUPFAM" id="SSF52540">
    <property type="entry name" value="P-loop containing nucleoside triphosphate hydrolases"/>
    <property type="match status" value="1"/>
</dbReference>
<keyword evidence="3" id="KW-1185">Reference proteome</keyword>